<evidence type="ECO:0000313" key="1">
    <source>
        <dbReference type="EMBL" id="SEL02746.1"/>
    </source>
</evidence>
<dbReference type="AlphaFoldDB" id="A0A1H7LUW2"/>
<gene>
    <name evidence="1" type="ORF">SAMN05216469_11016</name>
</gene>
<organism evidence="1 2">
    <name type="scientific">Ruminococcus albus</name>
    <dbReference type="NCBI Taxonomy" id="1264"/>
    <lineage>
        <taxon>Bacteria</taxon>
        <taxon>Bacillati</taxon>
        <taxon>Bacillota</taxon>
        <taxon>Clostridia</taxon>
        <taxon>Eubacteriales</taxon>
        <taxon>Oscillospiraceae</taxon>
        <taxon>Ruminococcus</taxon>
    </lineage>
</organism>
<dbReference type="Proteomes" id="UP000186015">
    <property type="component" value="Unassembled WGS sequence"/>
</dbReference>
<dbReference type="EMBL" id="FOAT01000010">
    <property type="protein sequence ID" value="SEL02746.1"/>
    <property type="molecule type" value="Genomic_DNA"/>
</dbReference>
<protein>
    <submittedName>
        <fullName evidence="1">Uncharacterized protein</fullName>
    </submittedName>
</protein>
<dbReference type="RefSeq" id="WP_074833882.1">
    <property type="nucleotide sequence ID" value="NZ_FOAT01000010.1"/>
</dbReference>
<evidence type="ECO:0000313" key="2">
    <source>
        <dbReference type="Proteomes" id="UP000186015"/>
    </source>
</evidence>
<sequence>MINKDTAAAIAYLSIADLVGRDYFRSHFNDVCHCYPSNDCDDLEYEYFMGFEGNAKTGVWTVFARVSVNRETEKVTLLDYKLPNGNRMENPIKPTSFA</sequence>
<reference evidence="1 2" key="1">
    <citation type="submission" date="2016-10" db="EMBL/GenBank/DDBJ databases">
        <authorList>
            <person name="de Groot N.N."/>
        </authorList>
    </citation>
    <scope>NUCLEOTIDE SEQUENCE [LARGE SCALE GENOMIC DNA]</scope>
    <source>
        <strain evidence="1 2">KH2T6</strain>
    </source>
</reference>
<proteinExistence type="predicted"/>
<name>A0A1H7LUW2_RUMAL</name>
<accession>A0A1H7LUW2</accession>
<dbReference type="OrthoDB" id="9847570at2"/>